<dbReference type="Proteomes" id="UP001165121">
    <property type="component" value="Unassembled WGS sequence"/>
</dbReference>
<protein>
    <submittedName>
        <fullName evidence="1">Unnamed protein product</fullName>
    </submittedName>
</protein>
<keyword evidence="2" id="KW-1185">Reference proteome</keyword>
<accession>A0A9W6XF97</accession>
<reference evidence="1" key="1">
    <citation type="submission" date="2023-04" db="EMBL/GenBank/DDBJ databases">
        <title>Phytophthora fragariaefolia NBRC 109709.</title>
        <authorList>
            <person name="Ichikawa N."/>
            <person name="Sato H."/>
            <person name="Tonouchi N."/>
        </authorList>
    </citation>
    <scope>NUCLEOTIDE SEQUENCE</scope>
    <source>
        <strain evidence="1">NBRC 109709</strain>
    </source>
</reference>
<organism evidence="1 2">
    <name type="scientific">Phytophthora fragariaefolia</name>
    <dbReference type="NCBI Taxonomy" id="1490495"/>
    <lineage>
        <taxon>Eukaryota</taxon>
        <taxon>Sar</taxon>
        <taxon>Stramenopiles</taxon>
        <taxon>Oomycota</taxon>
        <taxon>Peronosporomycetes</taxon>
        <taxon>Peronosporales</taxon>
        <taxon>Peronosporaceae</taxon>
        <taxon>Phytophthora</taxon>
    </lineage>
</organism>
<comment type="caution">
    <text evidence="1">The sequence shown here is derived from an EMBL/GenBank/DDBJ whole genome shotgun (WGS) entry which is preliminary data.</text>
</comment>
<dbReference type="EMBL" id="BSXT01000998">
    <property type="protein sequence ID" value="GMF37293.1"/>
    <property type="molecule type" value="Genomic_DNA"/>
</dbReference>
<gene>
    <name evidence="1" type="ORF">Pfra01_001041400</name>
</gene>
<evidence type="ECO:0000313" key="2">
    <source>
        <dbReference type="Proteomes" id="UP001165121"/>
    </source>
</evidence>
<name>A0A9W6XF97_9STRA</name>
<sequence length="184" mass="20321">MVLTRAQAAAQAAALATIPDSEPVTAIVELPGESRASAMLSGNSDQLAYLAQQFMAQTHALATQQALLHHRQQVQNDALSAALMAMQASTDANVKQLTDQQRLIAERFAEAITATHTEIQEKFRHLQIKEDSKTAQIEQFVDKKLAEALHEVQQKSHESQLMILSQNDGARLNLERLSQDVKDR</sequence>
<proteinExistence type="predicted"/>
<evidence type="ECO:0000313" key="1">
    <source>
        <dbReference type="EMBL" id="GMF37293.1"/>
    </source>
</evidence>
<dbReference type="OrthoDB" id="129607at2759"/>
<dbReference type="AlphaFoldDB" id="A0A9W6XF97"/>